<comment type="caution">
    <text evidence="12">The sequence shown here is derived from an EMBL/GenBank/DDBJ whole genome shotgun (WGS) entry which is preliminary data.</text>
</comment>
<comment type="catalytic activity">
    <reaction evidence="1">
        <text>[(1-&gt;4)-alpha-D-glucosyl](n) + phosphate = [(1-&gt;4)-alpha-D-glucosyl](n-1) + alpha-D-glucose 1-phosphate</text>
        <dbReference type="Rhea" id="RHEA:41732"/>
        <dbReference type="Rhea" id="RHEA-COMP:9584"/>
        <dbReference type="Rhea" id="RHEA-COMP:9586"/>
        <dbReference type="ChEBI" id="CHEBI:15444"/>
        <dbReference type="ChEBI" id="CHEBI:43474"/>
        <dbReference type="ChEBI" id="CHEBI:58601"/>
        <dbReference type="EC" id="2.4.1.1"/>
    </reaction>
</comment>
<proteinExistence type="inferred from homology"/>
<protein>
    <recommendedName>
        <fullName evidence="4">glycogen phosphorylase</fullName>
        <ecNumber evidence="4">2.4.1.1</ecNumber>
    </recommendedName>
</protein>
<dbReference type="InterPro" id="IPR035090">
    <property type="entry name" value="Pyridoxal_P_attach_site"/>
</dbReference>
<comment type="function">
    <text evidence="10">Phosphorylase is an important allosteric enzyme in carbohydrate metabolism. Enzymes from different sources differ in their regulatory mechanisms and in their natural substrates. However, all known phosphorylases share catalytic and structural properties.</text>
</comment>
<dbReference type="InterPro" id="IPR011834">
    <property type="entry name" value="Agluc_phsphrylas"/>
</dbReference>
<keyword evidence="8" id="KW-0663">Pyridoxal phosphate</keyword>
<keyword evidence="5" id="KW-0021">Allosteric enzyme</keyword>
<evidence type="ECO:0000256" key="9">
    <source>
        <dbReference type="ARBA" id="ARBA00023277"/>
    </source>
</evidence>
<reference evidence="12 13" key="1">
    <citation type="journal article" date="2025" name="Int. J. Syst. Evol. Microbiol.">
        <title>Desulfovibrio falkowii sp. nov., Porphyromonas miyakawae sp. nov., Mediterraneibacter flintii sp. nov. and Owariibacterium komagatae gen. nov., sp. nov., isolated from human faeces.</title>
        <authorList>
            <person name="Hamaguchi T."/>
            <person name="Ohara M."/>
            <person name="Hisatomi A."/>
            <person name="Sekiguchi K."/>
            <person name="Takeda J.I."/>
            <person name="Ueyama J."/>
            <person name="Ito M."/>
            <person name="Nishiwaki H."/>
            <person name="Ogi T."/>
            <person name="Hirayama M."/>
            <person name="Ohkuma M."/>
            <person name="Sakamoto M."/>
            <person name="Ohno K."/>
        </authorList>
    </citation>
    <scope>NUCLEOTIDE SEQUENCE [LARGE SCALE GENOMIC DNA]</scope>
    <source>
        <strain evidence="12 13">13CB11C</strain>
    </source>
</reference>
<keyword evidence="6" id="KW-0328">Glycosyltransferase</keyword>
<dbReference type="SUPFAM" id="SSF53756">
    <property type="entry name" value="UDP-Glycosyltransferase/glycogen phosphorylase"/>
    <property type="match status" value="1"/>
</dbReference>
<dbReference type="Proteomes" id="UP001628220">
    <property type="component" value="Unassembled WGS sequence"/>
</dbReference>
<feature type="domain" description="DUF3417" evidence="11">
    <location>
        <begin position="62"/>
        <end position="163"/>
    </location>
</feature>
<dbReference type="PANTHER" id="PTHR42655:SF1">
    <property type="entry name" value="GLYCOGEN PHOSPHORYLASE"/>
    <property type="match status" value="1"/>
</dbReference>
<dbReference type="InterPro" id="IPR052182">
    <property type="entry name" value="Glycogen/Maltodextrin_Phosph"/>
</dbReference>
<sequence>MKQRILTFKAYPCNKAATSFFSFFTNFVRRERNNIYTPKTAMIARKESNTPTWYHVTTYSDLPEELRKLEHIAYNLRFEWQPNVSSLFERIDADLWDDVAHNPVLFLRKLSRERIDAVMEDKILIDRIEQAHESLMDYLNEPVDTSRPSVAYFSMEYGLSNILHIYSGGLGVLAGDYLKEASDSNVPMVAVGLLYRQGYFSQTIDENGRQIASNQKENFYNLPLVKVSAEGGEPLVIPVLMGQNTVYAHVWKVAVGRISLYLLDTDIDLNGEWDRSITAQLYGGDWENRLRQEILLGIGGIKLLRALHIESDVYHMNEGHAAFINIERLAHMVEGGLSFDQALEIVRSSSLYTVHTPVPAGHDYFDEELLSRYMHDYARRMGIEWTDFLDLGKETSGEAGKFSMSHLALNTCIGANGVSRLHGEVSREMFAPMWKGFFPEELHVGHVTNGVHLPTWATEEWYQFFEEHLGKDFLKHQSEETCWGKLETVPNDEIWTLRMQLKQRLYDYIENNPTATQLFNGTDPSFSMKALDQFSPNAMYIGFARRFATYKRAHLLFTDLERLASIMNNPLRPVHFIFAGKAHPADGAGQGLIQHIVEISKRPEFLGKIIFLQDYDLTLAKILIPGVDVWLNTPVRPMEASGTSGMKAQMNGCLNASILDGWWAEGYRKGGGWAINEHPYFSSLEYGPEVRDKLDAAVLYELLEKEIVPMYYMRNEKGCPTEWVNSIKYSMRTISPHFTMRRMIDEYYAKYYEPLAHRTKELVKDNLALTNTLVQWKHHVSDTWSTIECLNLDIAGLGQGNDGRPTGKNIFSKVVLNCGAFNADLITELVVSEISPLTGKLSLVKVYPFREVAREGNIRTYELELTPRNPGRFSIAIRISPWHPALPNRQDFAYVHWLSIDKK</sequence>
<comment type="similarity">
    <text evidence="3">Belongs to the glycogen phosphorylase family.</text>
</comment>
<dbReference type="PANTHER" id="PTHR42655">
    <property type="entry name" value="GLYCOGEN PHOSPHORYLASE"/>
    <property type="match status" value="1"/>
</dbReference>
<evidence type="ECO:0000256" key="8">
    <source>
        <dbReference type="ARBA" id="ARBA00022898"/>
    </source>
</evidence>
<evidence type="ECO:0000313" key="13">
    <source>
        <dbReference type="Proteomes" id="UP001628220"/>
    </source>
</evidence>
<dbReference type="EMBL" id="BAAFSF010000004">
    <property type="protein sequence ID" value="GAB1251995.1"/>
    <property type="molecule type" value="Genomic_DNA"/>
</dbReference>
<evidence type="ECO:0000256" key="10">
    <source>
        <dbReference type="ARBA" id="ARBA00025174"/>
    </source>
</evidence>
<dbReference type="PIRSF" id="PIRSF000460">
    <property type="entry name" value="Pprylas_GlgP"/>
    <property type="match status" value="1"/>
</dbReference>
<evidence type="ECO:0000313" key="12">
    <source>
        <dbReference type="EMBL" id="GAB1251995.1"/>
    </source>
</evidence>
<evidence type="ECO:0000259" key="11">
    <source>
        <dbReference type="Pfam" id="PF11897"/>
    </source>
</evidence>
<dbReference type="Pfam" id="PF00343">
    <property type="entry name" value="Phosphorylase"/>
    <property type="match status" value="1"/>
</dbReference>
<comment type="cofactor">
    <cofactor evidence="2">
        <name>pyridoxal 5'-phosphate</name>
        <dbReference type="ChEBI" id="CHEBI:597326"/>
    </cofactor>
</comment>
<keyword evidence="9" id="KW-0119">Carbohydrate metabolism</keyword>
<gene>
    <name evidence="12" type="ORF">Tsumi_11010</name>
</gene>
<evidence type="ECO:0000256" key="3">
    <source>
        <dbReference type="ARBA" id="ARBA00006047"/>
    </source>
</evidence>
<accession>A0ABQ0E2Q1</accession>
<keyword evidence="13" id="KW-1185">Reference proteome</keyword>
<dbReference type="InterPro" id="IPR024517">
    <property type="entry name" value="Glycogen_phosphorylase_DUF3417"/>
</dbReference>
<dbReference type="Gene3D" id="3.40.50.2000">
    <property type="entry name" value="Glycogen Phosphorylase B"/>
    <property type="match status" value="2"/>
</dbReference>
<dbReference type="NCBIfam" id="TIGR02094">
    <property type="entry name" value="more_P_ylases"/>
    <property type="match status" value="1"/>
</dbReference>
<dbReference type="InterPro" id="IPR000811">
    <property type="entry name" value="Glyco_trans_35"/>
</dbReference>
<evidence type="ECO:0000256" key="4">
    <source>
        <dbReference type="ARBA" id="ARBA00012591"/>
    </source>
</evidence>
<organism evidence="12 13">
    <name type="scientific">Porphyromonas miyakawae</name>
    <dbReference type="NCBI Taxonomy" id="3137470"/>
    <lineage>
        <taxon>Bacteria</taxon>
        <taxon>Pseudomonadati</taxon>
        <taxon>Bacteroidota</taxon>
        <taxon>Bacteroidia</taxon>
        <taxon>Bacteroidales</taxon>
        <taxon>Porphyromonadaceae</taxon>
        <taxon>Porphyromonas</taxon>
    </lineage>
</organism>
<name>A0ABQ0E2Q1_9PORP</name>
<evidence type="ECO:0000256" key="7">
    <source>
        <dbReference type="ARBA" id="ARBA00022679"/>
    </source>
</evidence>
<evidence type="ECO:0000256" key="6">
    <source>
        <dbReference type="ARBA" id="ARBA00022676"/>
    </source>
</evidence>
<evidence type="ECO:0000256" key="5">
    <source>
        <dbReference type="ARBA" id="ARBA00022533"/>
    </source>
</evidence>
<dbReference type="PROSITE" id="PS00102">
    <property type="entry name" value="PHOSPHORYLASE"/>
    <property type="match status" value="1"/>
</dbReference>
<keyword evidence="7" id="KW-0808">Transferase</keyword>
<evidence type="ECO:0000256" key="1">
    <source>
        <dbReference type="ARBA" id="ARBA00001275"/>
    </source>
</evidence>
<evidence type="ECO:0000256" key="2">
    <source>
        <dbReference type="ARBA" id="ARBA00001933"/>
    </source>
</evidence>
<dbReference type="Pfam" id="PF11897">
    <property type="entry name" value="DUF3417"/>
    <property type="match status" value="1"/>
</dbReference>
<dbReference type="EC" id="2.4.1.1" evidence="4"/>